<proteinExistence type="predicted"/>
<dbReference type="GO" id="GO:0016020">
    <property type="term" value="C:membrane"/>
    <property type="evidence" value="ECO:0007669"/>
    <property type="project" value="UniProtKB-SubCell"/>
</dbReference>
<feature type="domain" description="EGF-like" evidence="10">
    <location>
        <begin position="976"/>
        <end position="1016"/>
    </location>
</feature>
<dbReference type="Gene3D" id="2.30.180.10">
    <property type="entry name" value="FAS1 domain"/>
    <property type="match status" value="5"/>
</dbReference>
<comment type="caution">
    <text evidence="8">Lacks conserved residue(s) required for the propagation of feature annotation.</text>
</comment>
<feature type="domain" description="FAS1" evidence="11">
    <location>
        <begin position="1585"/>
        <end position="1719"/>
    </location>
</feature>
<evidence type="ECO:0000256" key="7">
    <source>
        <dbReference type="ARBA" id="ARBA00023180"/>
    </source>
</evidence>
<evidence type="ECO:0000259" key="10">
    <source>
        <dbReference type="PROSITE" id="PS50026"/>
    </source>
</evidence>
<dbReference type="FunFam" id="2.10.25.10:FF:000040">
    <property type="entry name" value="Stabilin 2"/>
    <property type="match status" value="1"/>
</dbReference>
<sequence length="1824" mass="203833">MDGHIINRKWNDGHNINRKRKTRRKKERKDSNQNFAIVSIQLDLKTPLDWNLDLAILLELVLEISRIFIFKKMSHSLTTAQNTFLFIAITNLIFGLFWTTVTSQSNTKQNFCKHTYVHEMETKCSSCDTELLETCGEYQLIPSSKQTCRYFDSGTELQGCLWSCKRNVTRRVCCPGFWGDSCLECPGGADNPCYGNGACADGKCTCYPKYAGEECERCSEELVFGPNCTDCTCLHGTCDSGILGTGKCECESGFKGPLCDEEIPRCGNIHCGKNESCREDNEGNPVCKCENGYEKNENGECQAQSACASSPCPVNSNCIDLAPGKYDCICHENYKNIGRRRCAPINPCAMNNGGCQAENSYCVFLGPGRRLCRCNDGYEWIDGTGCRLKDLCLTNPYPCHKYAMCKTIPPEELLCVCKEGYIGNGRTECIGNLVDQIADMNDEDEIGKNRLNNFLMMLQKVYKGELTKHGNYTVFVPLDRGFSNLLQDTTFGKFLENSDHVRQILRQHIFPVRVYIDDLTDNTFYTLQGNFARFFYKGKKLILKFQGSSRRSRVLSIYRDIRASNGLIHIVNNLMMNEPEIPGNLNQDFVTFIMGHPDFQEFGSWITRTGLEKQFRRQNITVFLPSKTSLDKIPKNVMDYLKSKNGIGTWIGLVKNHLLQTKRTITDLIDSKKMYSLGRTTFRIKISSNGQIHFGPNANMTQSGVPVKNGIVHLIEGLLFPDDLETLVPHNCDNVTIKAVHGECGLCESDLHCLQPSDIPTDKIYKNCTYQINLKYTYSRRKGCQRICRRKVIDRQCCQGFFGPNCEPCPGGLNNPCYGRGTCFDGINGNGTCKCKEGFGKEACRGCAADDVFGPQCTEKCTCRYGECDSGVNGSGQCKKSSCQVGFKGRNCDRQITSCNGKVSICPAVTECLENNEIRCLCWPGYEGDGNQCTEIDPCKNPNICHEQATCTKTGPGKNNCTCNEGWVGDGHYCHVAHICMLHRDCDQNAECQLSGPGGSVCICKDGFIGDGKTCTPQNPCKIDNGGCHRNALCEMTGIGERECVCRPGYVGEGLSCFSTIMGEIRNQPDLSELSDLLKDVTYFWEENEKYTFLAPNNIAVLKFKQRASVSYWQERSNILDLIAFHTLNGSYSMDTLQQMNQEEFKTSMTGFNVMIVTNETNVMVTTRETSAAIIKTDILSSNGYIHIIDQVLEPFLENQERPSLSEFFSAHPEYSTFSEALLDNGLVDKLEDMDDYTLFVPDKNAMQDCSQKLGFRVLSYYILPFTLMSASMTNGLKVKTSLGQLHQLIFRTQEHKVFVNDVSITLMDVLTVGGIIHIINGCLVPVLHRCDNEVMETNKTSCISCDEEFTCPPEYHKVAVLKHVCSYKTPEGELLGCTALCRRLKVTPACCYGYYGPECEECPGGADYPCSGQGNCSDGLDGTGLCSCKANFTSSDCSTYIAGNTKPDHSQNDKCGGCPPSSGCKQSQNSEWSCECADSYVLTDKSECRSPCTIANGNCHQNALCSFGPEEKISGQAKCVCRSGYHGDGLNFCQPIVNLCNMNNGNCSPRAECTFIPPPANAIVAGQVKCECYPSYIGNGTTCNRDILSTLEYMPSMRLFCDLLILRDVSNDKQRSDLIQMLENINQNLTVFVPVNGLDYNHNLSTQDVMNHVVARKIYIDSDTEASSYKTLAGQSVQLQKSSSGELYIIQEEVVEIRILETNILNMNGYIHIMETPLWYEYKVTAKVKEEGPHRVVGVVLGVFSVLLIILLIVLYKKYASNIFLCDIWQRYRMTSDSEISFAHLKTHESHEMLDQLEQPLTTDIQNQIYDTEELLLEERTLD</sequence>
<organism evidence="12 13">
    <name type="scientific">Octopus vulgaris</name>
    <name type="common">Common octopus</name>
    <dbReference type="NCBI Taxonomy" id="6645"/>
    <lineage>
        <taxon>Eukaryota</taxon>
        <taxon>Metazoa</taxon>
        <taxon>Spiralia</taxon>
        <taxon>Lophotrochozoa</taxon>
        <taxon>Mollusca</taxon>
        <taxon>Cephalopoda</taxon>
        <taxon>Coleoidea</taxon>
        <taxon>Octopodiformes</taxon>
        <taxon>Octopoda</taxon>
        <taxon>Incirrata</taxon>
        <taxon>Octopodidae</taxon>
        <taxon>Octopus</taxon>
    </lineage>
</organism>
<evidence type="ECO:0000256" key="8">
    <source>
        <dbReference type="PROSITE-ProRule" id="PRU00076"/>
    </source>
</evidence>
<dbReference type="InterPro" id="IPR056806">
    <property type="entry name" value="EGF_STAB1-2"/>
</dbReference>
<feature type="domain" description="EGF-like" evidence="10">
    <location>
        <begin position="1401"/>
        <end position="1439"/>
    </location>
</feature>
<dbReference type="InterPro" id="IPR000782">
    <property type="entry name" value="FAS1_domain"/>
</dbReference>
<dbReference type="PANTHER" id="PTHR24038:SF11">
    <property type="entry name" value="INTEGRIN BETA-LIKE PROTEIN E"/>
    <property type="match status" value="1"/>
</dbReference>
<dbReference type="Gene3D" id="2.10.25.10">
    <property type="entry name" value="Laminin"/>
    <property type="match status" value="7"/>
</dbReference>
<comment type="subcellular location">
    <subcellularLocation>
        <location evidence="1">Membrane</location>
        <topology evidence="1">Single-pass membrane protein</topology>
    </subcellularLocation>
</comment>
<evidence type="ECO:0000256" key="3">
    <source>
        <dbReference type="ARBA" id="ARBA00022692"/>
    </source>
</evidence>
<feature type="domain" description="EGF-like" evidence="10">
    <location>
        <begin position="805"/>
        <end position="845"/>
    </location>
</feature>
<dbReference type="Pfam" id="PF24887">
    <property type="entry name" value="EGF_STAB1-2"/>
    <property type="match status" value="2"/>
</dbReference>
<feature type="domain" description="FAS1" evidence="11">
    <location>
        <begin position="586"/>
        <end position="719"/>
    </location>
</feature>
<dbReference type="EMBL" id="OX597814">
    <property type="protein sequence ID" value="CAI9716661.1"/>
    <property type="molecule type" value="Genomic_DNA"/>
</dbReference>
<name>A0AA36EWB8_OCTVU</name>
<dbReference type="PANTHER" id="PTHR24038">
    <property type="entry name" value="STABILIN"/>
    <property type="match status" value="1"/>
</dbReference>
<dbReference type="PROSITE" id="PS50213">
    <property type="entry name" value="FAS1"/>
    <property type="match status" value="5"/>
</dbReference>
<keyword evidence="2 8" id="KW-0245">EGF-like domain</keyword>
<dbReference type="SMART" id="SM00554">
    <property type="entry name" value="FAS1"/>
    <property type="match status" value="5"/>
</dbReference>
<feature type="transmembrane region" description="Helical" evidence="9">
    <location>
        <begin position="82"/>
        <end position="101"/>
    </location>
</feature>
<evidence type="ECO:0000256" key="5">
    <source>
        <dbReference type="ARBA" id="ARBA00023136"/>
    </source>
</evidence>
<evidence type="ECO:0000256" key="2">
    <source>
        <dbReference type="ARBA" id="ARBA00022536"/>
    </source>
</evidence>
<feature type="domain" description="FAS1" evidence="11">
    <location>
        <begin position="1058"/>
        <end position="1193"/>
    </location>
</feature>
<evidence type="ECO:0000256" key="1">
    <source>
        <dbReference type="ARBA" id="ARBA00004167"/>
    </source>
</evidence>
<dbReference type="Proteomes" id="UP001162480">
    <property type="component" value="Chromosome 1"/>
</dbReference>
<feature type="domain" description="EGF-like" evidence="10">
    <location>
        <begin position="1017"/>
        <end position="1058"/>
    </location>
</feature>
<dbReference type="InterPro" id="IPR024731">
    <property type="entry name" value="NELL2-like_EGF"/>
</dbReference>
<feature type="transmembrane region" description="Helical" evidence="9">
    <location>
        <begin position="1737"/>
        <end position="1757"/>
    </location>
</feature>
<feature type="domain" description="EGF-like" evidence="10">
    <location>
        <begin position="303"/>
        <end position="343"/>
    </location>
</feature>
<dbReference type="Pfam" id="PF02469">
    <property type="entry name" value="Fasciclin"/>
    <property type="match status" value="5"/>
</dbReference>
<evidence type="ECO:0000256" key="6">
    <source>
        <dbReference type="ARBA" id="ARBA00023157"/>
    </source>
</evidence>
<evidence type="ECO:0000259" key="11">
    <source>
        <dbReference type="PROSITE" id="PS50213"/>
    </source>
</evidence>
<keyword evidence="6 8" id="KW-1015">Disulfide bond</keyword>
<reference evidence="12" key="1">
    <citation type="submission" date="2023-08" db="EMBL/GenBank/DDBJ databases">
        <authorList>
            <person name="Alioto T."/>
            <person name="Alioto T."/>
            <person name="Gomez Garrido J."/>
        </authorList>
    </citation>
    <scope>NUCLEOTIDE SEQUENCE</scope>
</reference>
<feature type="domain" description="EGF-like" evidence="10">
    <location>
        <begin position="935"/>
        <end position="975"/>
    </location>
</feature>
<accession>A0AA36EWB8</accession>
<dbReference type="InterPro" id="IPR000742">
    <property type="entry name" value="EGF"/>
</dbReference>
<feature type="domain" description="FAS1" evidence="11">
    <location>
        <begin position="1202"/>
        <end position="1324"/>
    </location>
</feature>
<keyword evidence="7" id="KW-0325">Glycoprotein</keyword>
<dbReference type="SUPFAM" id="SSF82153">
    <property type="entry name" value="FAS1 domain"/>
    <property type="match status" value="5"/>
</dbReference>
<evidence type="ECO:0000313" key="12">
    <source>
        <dbReference type="EMBL" id="CAI9716661.1"/>
    </source>
</evidence>
<keyword evidence="13" id="KW-1185">Reference proteome</keyword>
<feature type="domain" description="FAS1" evidence="11">
    <location>
        <begin position="430"/>
        <end position="575"/>
    </location>
</feature>
<dbReference type="Pfam" id="PF12947">
    <property type="entry name" value="EGF_3"/>
    <property type="match status" value="4"/>
</dbReference>
<feature type="disulfide bond" evidence="8">
    <location>
        <begin position="1429"/>
        <end position="1438"/>
    </location>
</feature>
<gene>
    <name evidence="12" type="ORF">OCTVUL_1B009120</name>
</gene>
<evidence type="ECO:0000256" key="9">
    <source>
        <dbReference type="SAM" id="Phobius"/>
    </source>
</evidence>
<dbReference type="SMART" id="SM00181">
    <property type="entry name" value="EGF"/>
    <property type="match status" value="15"/>
</dbReference>
<dbReference type="PROSITE" id="PS00022">
    <property type="entry name" value="EGF_1"/>
    <property type="match status" value="1"/>
</dbReference>
<evidence type="ECO:0000256" key="4">
    <source>
        <dbReference type="ARBA" id="ARBA00022989"/>
    </source>
</evidence>
<keyword evidence="4 9" id="KW-1133">Transmembrane helix</keyword>
<dbReference type="PROSITE" id="PS50026">
    <property type="entry name" value="EGF_3"/>
    <property type="match status" value="6"/>
</dbReference>
<dbReference type="InterPro" id="IPR036378">
    <property type="entry name" value="FAS1_dom_sf"/>
</dbReference>
<keyword evidence="3 9" id="KW-0812">Transmembrane</keyword>
<keyword evidence="5 9" id="KW-0472">Membrane</keyword>
<protein>
    <submittedName>
        <fullName evidence="12">Stabilin-2-like isoform X1</fullName>
    </submittedName>
</protein>
<evidence type="ECO:0000313" key="13">
    <source>
        <dbReference type="Proteomes" id="UP001162480"/>
    </source>
</evidence>
<dbReference type="PROSITE" id="PS01186">
    <property type="entry name" value="EGF_2"/>
    <property type="match status" value="8"/>
</dbReference>
<feature type="disulfide bond" evidence="8">
    <location>
        <begin position="835"/>
        <end position="844"/>
    </location>
</feature>